<evidence type="ECO:0000313" key="3">
    <source>
        <dbReference type="EMBL" id="KAF9451143.1"/>
    </source>
</evidence>
<dbReference type="EMBL" id="MU151090">
    <property type="protein sequence ID" value="KAF9451143.1"/>
    <property type="molecule type" value="Genomic_DNA"/>
</dbReference>
<dbReference type="Proteomes" id="UP000807342">
    <property type="component" value="Unassembled WGS sequence"/>
</dbReference>
<organism evidence="3 4">
    <name type="scientific">Macrolepiota fuliginosa MF-IS2</name>
    <dbReference type="NCBI Taxonomy" id="1400762"/>
    <lineage>
        <taxon>Eukaryota</taxon>
        <taxon>Fungi</taxon>
        <taxon>Dikarya</taxon>
        <taxon>Basidiomycota</taxon>
        <taxon>Agaricomycotina</taxon>
        <taxon>Agaricomycetes</taxon>
        <taxon>Agaricomycetidae</taxon>
        <taxon>Agaricales</taxon>
        <taxon>Agaricineae</taxon>
        <taxon>Agaricaceae</taxon>
        <taxon>Macrolepiota</taxon>
    </lineage>
</organism>
<gene>
    <name evidence="3" type="ORF">P691DRAFT_399713</name>
</gene>
<sequence>MANSSAPSFLERAQDFVVENKRAILIGTAAAVVTVGGVAYYASTSWQRTVKRDAGKGEEKDKKKGKKKGTSRDGQGSILEECGEGRGERQKEGQEEGN</sequence>
<keyword evidence="2" id="KW-0812">Transmembrane</keyword>
<feature type="compositionally biased region" description="Basic and acidic residues" evidence="1">
    <location>
        <begin position="50"/>
        <end position="62"/>
    </location>
</feature>
<accession>A0A9P5XGU0</accession>
<feature type="compositionally biased region" description="Basic and acidic residues" evidence="1">
    <location>
        <begin position="83"/>
        <end position="98"/>
    </location>
</feature>
<proteinExistence type="predicted"/>
<keyword evidence="2" id="KW-0472">Membrane</keyword>
<reference evidence="3" key="1">
    <citation type="submission" date="2020-11" db="EMBL/GenBank/DDBJ databases">
        <authorList>
            <consortium name="DOE Joint Genome Institute"/>
            <person name="Ahrendt S."/>
            <person name="Riley R."/>
            <person name="Andreopoulos W."/>
            <person name="Labutti K."/>
            <person name="Pangilinan J."/>
            <person name="Ruiz-Duenas F.J."/>
            <person name="Barrasa J.M."/>
            <person name="Sanchez-Garcia M."/>
            <person name="Camarero S."/>
            <person name="Miyauchi S."/>
            <person name="Serrano A."/>
            <person name="Linde D."/>
            <person name="Babiker R."/>
            <person name="Drula E."/>
            <person name="Ayuso-Fernandez I."/>
            <person name="Pacheco R."/>
            <person name="Padilla G."/>
            <person name="Ferreira P."/>
            <person name="Barriuso J."/>
            <person name="Kellner H."/>
            <person name="Castanera R."/>
            <person name="Alfaro M."/>
            <person name="Ramirez L."/>
            <person name="Pisabarro A.G."/>
            <person name="Kuo A."/>
            <person name="Tritt A."/>
            <person name="Lipzen A."/>
            <person name="He G."/>
            <person name="Yan M."/>
            <person name="Ng V."/>
            <person name="Cullen D."/>
            <person name="Martin F."/>
            <person name="Rosso M.-N."/>
            <person name="Henrissat B."/>
            <person name="Hibbett D."/>
            <person name="Martinez A.T."/>
            <person name="Grigoriev I.V."/>
        </authorList>
    </citation>
    <scope>NUCLEOTIDE SEQUENCE</scope>
    <source>
        <strain evidence="3">MF-IS2</strain>
    </source>
</reference>
<comment type="caution">
    <text evidence="3">The sequence shown here is derived from an EMBL/GenBank/DDBJ whole genome shotgun (WGS) entry which is preliminary data.</text>
</comment>
<evidence type="ECO:0000313" key="4">
    <source>
        <dbReference type="Proteomes" id="UP000807342"/>
    </source>
</evidence>
<keyword evidence="2" id="KW-1133">Transmembrane helix</keyword>
<dbReference type="AlphaFoldDB" id="A0A9P5XGU0"/>
<keyword evidence="4" id="KW-1185">Reference proteome</keyword>
<protein>
    <submittedName>
        <fullName evidence="3">Uncharacterized protein</fullName>
    </submittedName>
</protein>
<name>A0A9P5XGU0_9AGAR</name>
<feature type="transmembrane region" description="Helical" evidence="2">
    <location>
        <begin position="23"/>
        <end position="42"/>
    </location>
</feature>
<feature type="region of interest" description="Disordered" evidence="1">
    <location>
        <begin position="50"/>
        <end position="98"/>
    </location>
</feature>
<evidence type="ECO:0000256" key="1">
    <source>
        <dbReference type="SAM" id="MobiDB-lite"/>
    </source>
</evidence>
<evidence type="ECO:0000256" key="2">
    <source>
        <dbReference type="SAM" id="Phobius"/>
    </source>
</evidence>